<keyword evidence="3" id="KW-1185">Reference proteome</keyword>
<reference evidence="2 3" key="1">
    <citation type="submission" date="2018-11" db="EMBL/GenBank/DDBJ databases">
        <authorList>
            <consortium name="Pathogen Informatics"/>
        </authorList>
    </citation>
    <scope>NUCLEOTIDE SEQUENCE [LARGE SCALE GENOMIC DNA]</scope>
</reference>
<evidence type="ECO:0000256" key="1">
    <source>
        <dbReference type="SAM" id="MobiDB-lite"/>
    </source>
</evidence>
<name>A0A3P7ND18_CYLGO</name>
<dbReference type="EMBL" id="UYRV01125747">
    <property type="protein sequence ID" value="VDN34943.1"/>
    <property type="molecule type" value="Genomic_DNA"/>
</dbReference>
<feature type="compositionally biased region" description="Polar residues" evidence="1">
    <location>
        <begin position="23"/>
        <end position="38"/>
    </location>
</feature>
<evidence type="ECO:0000313" key="3">
    <source>
        <dbReference type="Proteomes" id="UP000271889"/>
    </source>
</evidence>
<evidence type="ECO:0000313" key="2">
    <source>
        <dbReference type="EMBL" id="VDN34943.1"/>
    </source>
</evidence>
<organism evidence="2 3">
    <name type="scientific">Cylicostephanus goldi</name>
    <name type="common">Nematode worm</name>
    <dbReference type="NCBI Taxonomy" id="71465"/>
    <lineage>
        <taxon>Eukaryota</taxon>
        <taxon>Metazoa</taxon>
        <taxon>Ecdysozoa</taxon>
        <taxon>Nematoda</taxon>
        <taxon>Chromadorea</taxon>
        <taxon>Rhabditida</taxon>
        <taxon>Rhabditina</taxon>
        <taxon>Rhabditomorpha</taxon>
        <taxon>Strongyloidea</taxon>
        <taxon>Strongylidae</taxon>
        <taxon>Cylicostephanus</taxon>
    </lineage>
</organism>
<feature type="region of interest" description="Disordered" evidence="1">
    <location>
        <begin position="1"/>
        <end position="38"/>
    </location>
</feature>
<gene>
    <name evidence="2" type="ORF">CGOC_LOCUS12790</name>
</gene>
<dbReference type="Proteomes" id="UP000271889">
    <property type="component" value="Unassembled WGS sequence"/>
</dbReference>
<dbReference type="AlphaFoldDB" id="A0A3P7ND18"/>
<protein>
    <submittedName>
        <fullName evidence="2">Uncharacterized protein</fullName>
    </submittedName>
</protein>
<dbReference type="OrthoDB" id="10516609at2759"/>
<proteinExistence type="predicted"/>
<sequence>MDYVQFSSSMGSSSATVGPVFVQTDTTPPSMETDSGTPYSLTDLSSCRANVEEQPVSNVVSLFENYPLF</sequence>
<accession>A0A3P7ND18</accession>